<dbReference type="PROSITE" id="PS50119">
    <property type="entry name" value="ZF_BBOX"/>
    <property type="match status" value="1"/>
</dbReference>
<dbReference type="InterPro" id="IPR000315">
    <property type="entry name" value="Znf_B-box"/>
</dbReference>
<organism evidence="6 7">
    <name type="scientific">Thalictrum thalictroides</name>
    <name type="common">Rue-anemone</name>
    <name type="synonym">Anemone thalictroides</name>
    <dbReference type="NCBI Taxonomy" id="46969"/>
    <lineage>
        <taxon>Eukaryota</taxon>
        <taxon>Viridiplantae</taxon>
        <taxon>Streptophyta</taxon>
        <taxon>Embryophyta</taxon>
        <taxon>Tracheophyta</taxon>
        <taxon>Spermatophyta</taxon>
        <taxon>Magnoliopsida</taxon>
        <taxon>Ranunculales</taxon>
        <taxon>Ranunculaceae</taxon>
        <taxon>Thalictroideae</taxon>
        <taxon>Thalictrum</taxon>
    </lineage>
</organism>
<dbReference type="PANTHER" id="PTHR31717:SF81">
    <property type="entry name" value="B-BOX ZINC FINGER PROTEIN 32-LIKE"/>
    <property type="match status" value="1"/>
</dbReference>
<sequence>MKERFCELCNGEATLYCVSDLAFLCLNCDARVHQANFLVARHVRRTICCKCKDFDGNSISGVGSRRHIEPICPSCLSEVVDSDHNNNNSSCTSSSTCISSANHSSDQRNSSKIVFSTDEALFLPINFSGEVSTKKKKKNRKIAETRSLNMDFKEEDILVNWYRKLGVKCNKSYITLALQAFAICLQKTTNLPFRVSLASSLWLSLKLTMEIPAVATCQNLKKLEKISGVPAKLILLAEKKISIALKKNEGALKKYEGGKLSKLDQMQEGWAECSDD</sequence>
<keyword evidence="2 4" id="KW-0863">Zinc-finger</keyword>
<dbReference type="EMBL" id="JABWDY010024035">
    <property type="protein sequence ID" value="KAF5190549.1"/>
    <property type="molecule type" value="Genomic_DNA"/>
</dbReference>
<dbReference type="CDD" id="cd19821">
    <property type="entry name" value="Bbox1_BBX-like"/>
    <property type="match status" value="1"/>
</dbReference>
<evidence type="ECO:0000313" key="7">
    <source>
        <dbReference type="Proteomes" id="UP000554482"/>
    </source>
</evidence>
<protein>
    <submittedName>
        <fullName evidence="6">B-box zinc finger protein</fullName>
    </submittedName>
</protein>
<evidence type="ECO:0000313" key="6">
    <source>
        <dbReference type="EMBL" id="KAF5190549.1"/>
    </source>
</evidence>
<reference evidence="6 7" key="1">
    <citation type="submission" date="2020-06" db="EMBL/GenBank/DDBJ databases">
        <title>Transcriptomic and genomic resources for Thalictrum thalictroides and T. hernandezii: Facilitating candidate gene discovery in an emerging model plant lineage.</title>
        <authorList>
            <person name="Arias T."/>
            <person name="Riano-Pachon D.M."/>
            <person name="Di Stilio V.S."/>
        </authorList>
    </citation>
    <scope>NUCLEOTIDE SEQUENCE [LARGE SCALE GENOMIC DNA]</scope>
    <source>
        <strain evidence="7">cv. WT478/WT964</strain>
        <tissue evidence="6">Leaves</tissue>
    </source>
</reference>
<dbReference type="Pfam" id="PF00643">
    <property type="entry name" value="zf-B_box"/>
    <property type="match status" value="1"/>
</dbReference>
<evidence type="ECO:0000259" key="5">
    <source>
        <dbReference type="PROSITE" id="PS50119"/>
    </source>
</evidence>
<evidence type="ECO:0000256" key="1">
    <source>
        <dbReference type="ARBA" id="ARBA00022723"/>
    </source>
</evidence>
<comment type="caution">
    <text evidence="6">The sequence shown here is derived from an EMBL/GenBank/DDBJ whole genome shotgun (WGS) entry which is preliminary data.</text>
</comment>
<evidence type="ECO:0000256" key="3">
    <source>
        <dbReference type="ARBA" id="ARBA00022833"/>
    </source>
</evidence>
<proteinExistence type="predicted"/>
<gene>
    <name evidence="6" type="ORF">FRX31_019865</name>
</gene>
<name>A0A7J6VZJ6_THATH</name>
<dbReference type="Proteomes" id="UP000554482">
    <property type="component" value="Unassembled WGS sequence"/>
</dbReference>
<evidence type="ECO:0000256" key="2">
    <source>
        <dbReference type="ARBA" id="ARBA00022771"/>
    </source>
</evidence>
<feature type="domain" description="B box-type" evidence="5">
    <location>
        <begin position="1"/>
        <end position="47"/>
    </location>
</feature>
<keyword evidence="3" id="KW-0862">Zinc</keyword>
<keyword evidence="7" id="KW-1185">Reference proteome</keyword>
<keyword evidence="1" id="KW-0479">Metal-binding</keyword>
<dbReference type="InterPro" id="IPR049808">
    <property type="entry name" value="CONSTANS-like_Bbox1"/>
</dbReference>
<dbReference type="AlphaFoldDB" id="A0A7J6VZJ6"/>
<accession>A0A7J6VZJ6</accession>
<dbReference type="OrthoDB" id="153872at2759"/>
<evidence type="ECO:0000256" key="4">
    <source>
        <dbReference type="PROSITE-ProRule" id="PRU00024"/>
    </source>
</evidence>
<dbReference type="PANTHER" id="PTHR31717">
    <property type="entry name" value="ZINC FINGER PROTEIN CONSTANS-LIKE 10"/>
    <property type="match status" value="1"/>
</dbReference>
<dbReference type="GO" id="GO:0008270">
    <property type="term" value="F:zinc ion binding"/>
    <property type="evidence" value="ECO:0007669"/>
    <property type="project" value="UniProtKB-KW"/>
</dbReference>
<dbReference type="SMART" id="SM00336">
    <property type="entry name" value="BBOX"/>
    <property type="match status" value="1"/>
</dbReference>